<keyword evidence="2" id="KW-1003">Cell membrane</keyword>
<evidence type="ECO:0000256" key="1">
    <source>
        <dbReference type="ARBA" id="ARBA00004651"/>
    </source>
</evidence>
<dbReference type="HOGENOM" id="CLU_028799_3_2_7"/>
<dbReference type="InterPro" id="IPR030923">
    <property type="entry name" value="LptG"/>
</dbReference>
<evidence type="ECO:0000256" key="4">
    <source>
        <dbReference type="ARBA" id="ARBA00022989"/>
    </source>
</evidence>
<evidence type="ECO:0000256" key="5">
    <source>
        <dbReference type="ARBA" id="ARBA00023136"/>
    </source>
</evidence>
<dbReference type="InterPro" id="IPR005495">
    <property type="entry name" value="LptG/LptF_permease"/>
</dbReference>
<dbReference type="GO" id="GO:0055085">
    <property type="term" value="P:transmembrane transport"/>
    <property type="evidence" value="ECO:0007669"/>
    <property type="project" value="InterPro"/>
</dbReference>
<evidence type="ECO:0008006" key="9">
    <source>
        <dbReference type="Google" id="ProtNLM"/>
    </source>
</evidence>
<comment type="subcellular location">
    <subcellularLocation>
        <location evidence="1">Cell membrane</location>
        <topology evidence="1">Multi-pass membrane protein</topology>
    </subcellularLocation>
</comment>
<dbReference type="NCBIfam" id="TIGR04408">
    <property type="entry name" value="LptG_lptG"/>
    <property type="match status" value="1"/>
</dbReference>
<feature type="transmembrane region" description="Helical" evidence="6">
    <location>
        <begin position="12"/>
        <end position="33"/>
    </location>
</feature>
<keyword evidence="8" id="KW-1185">Reference proteome</keyword>
<accession>W4MC84</accession>
<evidence type="ECO:0000256" key="2">
    <source>
        <dbReference type="ARBA" id="ARBA00022475"/>
    </source>
</evidence>
<feature type="transmembrane region" description="Helical" evidence="6">
    <location>
        <begin position="60"/>
        <end position="79"/>
    </location>
</feature>
<dbReference type="PANTHER" id="PTHR33529">
    <property type="entry name" value="SLR0882 PROTEIN-RELATED"/>
    <property type="match status" value="1"/>
</dbReference>
<feature type="transmembrane region" description="Helical" evidence="6">
    <location>
        <begin position="275"/>
        <end position="297"/>
    </location>
</feature>
<evidence type="ECO:0000313" key="7">
    <source>
        <dbReference type="EMBL" id="ETX07964.1"/>
    </source>
</evidence>
<comment type="caution">
    <text evidence="7">The sequence shown here is derived from an EMBL/GenBank/DDBJ whole genome shotgun (WGS) entry which is preliminary data.</text>
</comment>
<keyword evidence="5 6" id="KW-0472">Membrane</keyword>
<reference evidence="7 8" key="1">
    <citation type="journal article" date="2014" name="Nature">
        <title>An environmental bacterial taxon with a large and distinct metabolic repertoire.</title>
        <authorList>
            <person name="Wilson M.C."/>
            <person name="Mori T."/>
            <person name="Ruckert C."/>
            <person name="Uria A.R."/>
            <person name="Helf M.J."/>
            <person name="Takada K."/>
            <person name="Gernert C."/>
            <person name="Steffens U.A."/>
            <person name="Heycke N."/>
            <person name="Schmitt S."/>
            <person name="Rinke C."/>
            <person name="Helfrich E.J."/>
            <person name="Brachmann A.O."/>
            <person name="Gurgui C."/>
            <person name="Wakimoto T."/>
            <person name="Kracht M."/>
            <person name="Crusemann M."/>
            <person name="Hentschel U."/>
            <person name="Abe I."/>
            <person name="Matsunaga S."/>
            <person name="Kalinowski J."/>
            <person name="Takeyama H."/>
            <person name="Piel J."/>
        </authorList>
    </citation>
    <scope>NUCLEOTIDE SEQUENCE [LARGE SCALE GENOMIC DNA]</scope>
    <source>
        <strain evidence="8">TSY2</strain>
    </source>
</reference>
<dbReference type="AlphaFoldDB" id="W4MC84"/>
<feature type="transmembrane region" description="Helical" evidence="6">
    <location>
        <begin position="338"/>
        <end position="361"/>
    </location>
</feature>
<evidence type="ECO:0000256" key="3">
    <source>
        <dbReference type="ARBA" id="ARBA00022692"/>
    </source>
</evidence>
<gene>
    <name evidence="7" type="ORF">ETSY2_08180</name>
</gene>
<dbReference type="GO" id="GO:0043190">
    <property type="term" value="C:ATP-binding cassette (ABC) transporter complex"/>
    <property type="evidence" value="ECO:0007669"/>
    <property type="project" value="InterPro"/>
</dbReference>
<dbReference type="EMBL" id="AZHX01000332">
    <property type="protein sequence ID" value="ETX07964.1"/>
    <property type="molecule type" value="Genomic_DNA"/>
</dbReference>
<evidence type="ECO:0000313" key="8">
    <source>
        <dbReference type="Proteomes" id="UP000019140"/>
    </source>
</evidence>
<protein>
    <recommendedName>
        <fullName evidence="9">Permease</fullName>
    </recommendedName>
</protein>
<evidence type="ECO:0000256" key="6">
    <source>
        <dbReference type="SAM" id="Phobius"/>
    </source>
</evidence>
<organism evidence="7 8">
    <name type="scientific">Candidatus Entotheonella gemina</name>
    <dbReference type="NCBI Taxonomy" id="1429439"/>
    <lineage>
        <taxon>Bacteria</taxon>
        <taxon>Pseudomonadati</taxon>
        <taxon>Nitrospinota/Tectimicrobiota group</taxon>
        <taxon>Candidatus Tectimicrobiota</taxon>
        <taxon>Candidatus Entotheonellia</taxon>
        <taxon>Candidatus Entotheonellales</taxon>
        <taxon>Candidatus Entotheonellaceae</taxon>
        <taxon>Candidatus Entotheonella</taxon>
    </lineage>
</organism>
<keyword evidence="3 6" id="KW-0812">Transmembrane</keyword>
<name>W4MC84_9BACT</name>
<keyword evidence="4 6" id="KW-1133">Transmembrane helix</keyword>
<dbReference type="Proteomes" id="UP000019140">
    <property type="component" value="Unassembled WGS sequence"/>
</dbReference>
<dbReference type="GO" id="GO:0015920">
    <property type="term" value="P:lipopolysaccharide transport"/>
    <property type="evidence" value="ECO:0007669"/>
    <property type="project" value="TreeGrafter"/>
</dbReference>
<feature type="transmembrane region" description="Helical" evidence="6">
    <location>
        <begin position="309"/>
        <end position="326"/>
    </location>
</feature>
<feature type="transmembrane region" description="Helical" evidence="6">
    <location>
        <begin position="99"/>
        <end position="117"/>
    </location>
</feature>
<proteinExistence type="predicted"/>
<sequence>MSLLSRYVCRVFAQYFGLGLSVCAALLFLIELFDRIDNFIDYRAYWVDVVYYLLLRLPDILYLMVPVACLLASVLTFSTLNKHNEIVAMRAAGVAPLRLAMPLFGLGVVACCLLLAVQEYVLPYTIRAEREIWRTRIQGKAEAHSAGYKTGNIWYRTSNRIWQARRSDVLENRLSWVTIYKMTPEGKIRQRIDAQEAYWDGEKWRLHQGLVRTFSVSAHFATAPDYFTERWFDFPERPAEISALPKRPEHMGLRESLAYAKQSQRQGLYQHGRRYLVAFHGKLAFAAVCIIMVGFGAPMALTSNRSGGTARAIALTLICGFSYWILHSLAMALGQSGYLPPIFAAWMGNVCFGTGSLYLTVQAR</sequence>
<dbReference type="PANTHER" id="PTHR33529:SF6">
    <property type="entry name" value="YJGP_YJGQ FAMILY PERMEASE"/>
    <property type="match status" value="1"/>
</dbReference>
<dbReference type="Pfam" id="PF03739">
    <property type="entry name" value="LptF_LptG"/>
    <property type="match status" value="1"/>
</dbReference>